<dbReference type="PRINTS" id="PR00092">
    <property type="entry name" value="TYROSINASE"/>
</dbReference>
<evidence type="ECO:0000313" key="13">
    <source>
        <dbReference type="EMBL" id="MCL7023329.1"/>
    </source>
</evidence>
<dbReference type="InterPro" id="IPR002227">
    <property type="entry name" value="Tyrosinase_Cu-bd"/>
</dbReference>
<dbReference type="InterPro" id="IPR016213">
    <property type="entry name" value="Polyphenol_oxidase"/>
</dbReference>
<evidence type="ECO:0000256" key="6">
    <source>
        <dbReference type="ARBA" id="ARBA00023157"/>
    </source>
</evidence>
<evidence type="ECO:0000256" key="1">
    <source>
        <dbReference type="ARBA" id="ARBA00009928"/>
    </source>
</evidence>
<feature type="compositionally biased region" description="Low complexity" evidence="10">
    <location>
        <begin position="1"/>
        <end position="17"/>
    </location>
</feature>
<keyword evidence="3" id="KW-0883">Thioether bond</keyword>
<dbReference type="SUPFAM" id="SSF48056">
    <property type="entry name" value="Di-copper centre-containing domain"/>
    <property type="match status" value="1"/>
</dbReference>
<keyword evidence="14" id="KW-1185">Reference proteome</keyword>
<evidence type="ECO:0000313" key="14">
    <source>
        <dbReference type="Proteomes" id="UP001177140"/>
    </source>
</evidence>
<dbReference type="InterPro" id="IPR008922">
    <property type="entry name" value="Di-copper_centre_dom_sf"/>
</dbReference>
<evidence type="ECO:0000256" key="10">
    <source>
        <dbReference type="SAM" id="MobiDB-lite"/>
    </source>
</evidence>
<keyword evidence="4" id="KW-0560">Oxidoreductase</keyword>
<dbReference type="InterPro" id="IPR022740">
    <property type="entry name" value="Polyphenol_oxidase_C"/>
</dbReference>
<evidence type="ECO:0000256" key="3">
    <source>
        <dbReference type="ARBA" id="ARBA00022784"/>
    </source>
</evidence>
<dbReference type="Gene3D" id="1.10.1280.10">
    <property type="entry name" value="Di-copper center containing domain from catechol oxidase"/>
    <property type="match status" value="1"/>
</dbReference>
<reference evidence="13" key="1">
    <citation type="submission" date="2022-03" db="EMBL/GenBank/DDBJ databases">
        <title>A functionally conserved STORR gene fusion in Papaver species that diverged 16.8 million years ago.</title>
        <authorList>
            <person name="Catania T."/>
        </authorList>
    </citation>
    <scope>NUCLEOTIDE SEQUENCE</scope>
    <source>
        <strain evidence="13">S-191538</strain>
    </source>
</reference>
<evidence type="ECO:0000259" key="11">
    <source>
        <dbReference type="PROSITE" id="PS00497"/>
    </source>
</evidence>
<evidence type="ECO:0000256" key="2">
    <source>
        <dbReference type="ARBA" id="ARBA00022723"/>
    </source>
</evidence>
<evidence type="ECO:0000259" key="12">
    <source>
        <dbReference type="PROSITE" id="PS00498"/>
    </source>
</evidence>
<protein>
    <recommendedName>
        <fullName evidence="11 12">Tyrosinase copper-binding domain-containing protein</fullName>
    </recommendedName>
</protein>
<name>A0AA41UWM5_PAPNU</name>
<dbReference type="GO" id="GO:0046872">
    <property type="term" value="F:metal ion binding"/>
    <property type="evidence" value="ECO:0007669"/>
    <property type="project" value="UniProtKB-KW"/>
</dbReference>
<feature type="binding site" evidence="7">
    <location>
        <position position="340"/>
    </location>
    <ligand>
        <name>Cu cation</name>
        <dbReference type="ChEBI" id="CHEBI:23378"/>
        <label>B</label>
    </ligand>
</feature>
<feature type="binding site" evidence="7">
    <location>
        <position position="182"/>
    </location>
    <ligand>
        <name>Cu cation</name>
        <dbReference type="ChEBI" id="CHEBI:23378"/>
        <label>A</label>
    </ligand>
</feature>
<organism evidence="13 14">
    <name type="scientific">Papaver nudicaule</name>
    <name type="common">Iceland poppy</name>
    <dbReference type="NCBI Taxonomy" id="74823"/>
    <lineage>
        <taxon>Eukaryota</taxon>
        <taxon>Viridiplantae</taxon>
        <taxon>Streptophyta</taxon>
        <taxon>Embryophyta</taxon>
        <taxon>Tracheophyta</taxon>
        <taxon>Spermatophyta</taxon>
        <taxon>Magnoliopsida</taxon>
        <taxon>Ranunculales</taxon>
        <taxon>Papaveraceae</taxon>
        <taxon>Papaveroideae</taxon>
        <taxon>Papaver</taxon>
    </lineage>
</organism>
<gene>
    <name evidence="13" type="ORF">MKW94_008038</name>
</gene>
<comment type="caution">
    <text evidence="13">The sequence shown here is derived from an EMBL/GenBank/DDBJ whole genome shotgun (WGS) entry which is preliminary data.</text>
</comment>
<feature type="binding site" evidence="7">
    <location>
        <position position="205"/>
    </location>
    <ligand>
        <name>Cu cation</name>
        <dbReference type="ChEBI" id="CHEBI:23378"/>
        <label>A</label>
    </ligand>
</feature>
<dbReference type="AlphaFoldDB" id="A0AA41UWM5"/>
<feature type="domain" description="Tyrosinase copper-binding" evidence="11">
    <location>
        <begin position="205"/>
        <end position="222"/>
    </location>
</feature>
<dbReference type="InterPro" id="IPR022739">
    <property type="entry name" value="Polyphenol_oxidase_cen"/>
</dbReference>
<dbReference type="Proteomes" id="UP001177140">
    <property type="component" value="Unassembled WGS sequence"/>
</dbReference>
<keyword evidence="2 7" id="KW-0479">Metal-binding</keyword>
<feature type="disulfide bond" evidence="8">
    <location>
        <begin position="106"/>
        <end position="121"/>
    </location>
</feature>
<dbReference type="Pfam" id="PF12142">
    <property type="entry name" value="PPO1_DWL"/>
    <property type="match status" value="1"/>
</dbReference>
<dbReference type="GO" id="GO:0046148">
    <property type="term" value="P:pigment biosynthetic process"/>
    <property type="evidence" value="ECO:0007669"/>
    <property type="project" value="InterPro"/>
</dbReference>
<feature type="compositionally biased region" description="Polar residues" evidence="10">
    <location>
        <begin position="18"/>
        <end position="40"/>
    </location>
</feature>
<proteinExistence type="inferred from homology"/>
<dbReference type="PROSITE" id="PS00497">
    <property type="entry name" value="TYROSINASE_1"/>
    <property type="match status" value="1"/>
</dbReference>
<comment type="similarity">
    <text evidence="1">Belongs to the tyrosinase family.</text>
</comment>
<feature type="binding site" evidence="7">
    <location>
        <position position="336"/>
    </location>
    <ligand>
        <name>Cu cation</name>
        <dbReference type="ChEBI" id="CHEBI:23378"/>
        <label>B</label>
    </ligand>
</feature>
<dbReference type="GO" id="GO:0004097">
    <property type="term" value="F:catechol oxidase activity"/>
    <property type="evidence" value="ECO:0007669"/>
    <property type="project" value="InterPro"/>
</dbReference>
<dbReference type="PANTHER" id="PTHR11474:SF76">
    <property type="entry name" value="SHKT DOMAIN-CONTAINING PROTEIN"/>
    <property type="match status" value="1"/>
</dbReference>
<evidence type="ECO:0000256" key="8">
    <source>
        <dbReference type="PIRSR" id="PIRSR000290-2"/>
    </source>
</evidence>
<feature type="region of interest" description="Disordered" evidence="10">
    <location>
        <begin position="1"/>
        <end position="42"/>
    </location>
</feature>
<feature type="domain" description="Tyrosinase copper-binding" evidence="12">
    <location>
        <begin position="363"/>
        <end position="374"/>
    </location>
</feature>
<dbReference type="Pfam" id="PF12143">
    <property type="entry name" value="PPO1_KFDV"/>
    <property type="match status" value="1"/>
</dbReference>
<dbReference type="InterPro" id="IPR050316">
    <property type="entry name" value="Tyrosinase/Hemocyanin"/>
</dbReference>
<sequence length="593" mass="66461">MASLSSLNSISTASTRSPSASHGSSSQKKTQISVVRNPKQTHLRVIQCRANKDPDHEKETSSSIVDRRNMLLGLGGLYGATTAGFVTADGRMAMAAPVAPPDLSKCGPANLPGGATPVNCCPPPNTTIIDFQVPSETTPLRTRQAAHLVDQAYIAKYNEAYRLMKALPDEDPRSFKQQANIHCAYCDGAYDQALTGFPKMEIQVHGSWLFFPFHRYYLYFHEKILGSLIGDPTFALPFWNWDSPDGMRMPSMYAKPGTSLYNEFRDAAHQPPNLLDFAYNGVDANLPAEQLYRNNLTTVYRQMVSGGKTSRLFLGNPYRAGAPPNPGGGTLENSPHGPVHIWCGDRRQTNLENMGHFYSAARDPIFFAHHSNCDRMWTVWKSLGGNRKDFTDPDFLNAGFLFYDEKKQLVRVTVKDCLKQTNLRYQYQDVEIPWLQTRPRAPRARNVEQQIAKKRSVGTTQFPIILDKTVQVLVKRPKTKARSKKSKQEKEEILVIKGIELKRSAIVKFDVFINDEDEVGPESTEFVGSFNNVPHNHGKKDQSFKTSLKLGITDILEEMDAEDDDEVLVTIIPRDSGRGNEVVTIEDIVIEFD</sequence>
<feature type="binding site" evidence="7">
    <location>
        <position position="214"/>
    </location>
    <ligand>
        <name>Cu cation</name>
        <dbReference type="ChEBI" id="CHEBI:23378"/>
        <label>A</label>
    </ligand>
</feature>
<evidence type="ECO:0000256" key="4">
    <source>
        <dbReference type="ARBA" id="ARBA00023002"/>
    </source>
</evidence>
<evidence type="ECO:0000256" key="9">
    <source>
        <dbReference type="PIRSR" id="PIRSR000290-3"/>
    </source>
</evidence>
<comment type="cofactor">
    <cofactor evidence="7">
        <name>Cu(2+)</name>
        <dbReference type="ChEBI" id="CHEBI:29036"/>
    </cofactor>
    <text evidence="7">Binds 2 copper ions per subunit.</text>
</comment>
<dbReference type="PIRSF" id="PIRSF000290">
    <property type="entry name" value="PPO_plant"/>
    <property type="match status" value="1"/>
</dbReference>
<dbReference type="EMBL" id="JAJJMA010021015">
    <property type="protein sequence ID" value="MCL7023329.1"/>
    <property type="molecule type" value="Genomic_DNA"/>
</dbReference>
<dbReference type="FunFam" id="1.10.1280.10:FF:000007">
    <property type="entry name" value="Polyphenol oxidase, chloroplastic"/>
    <property type="match status" value="1"/>
</dbReference>
<evidence type="ECO:0000256" key="7">
    <source>
        <dbReference type="PIRSR" id="PIRSR000290-1"/>
    </source>
</evidence>
<keyword evidence="5 7" id="KW-0186">Copper</keyword>
<feature type="binding site" evidence="7">
    <location>
        <position position="370"/>
    </location>
    <ligand>
        <name>Cu cation</name>
        <dbReference type="ChEBI" id="CHEBI:23378"/>
        <label>B</label>
    </ligand>
</feature>
<dbReference type="PROSITE" id="PS00498">
    <property type="entry name" value="TYROSINASE_2"/>
    <property type="match status" value="1"/>
</dbReference>
<feature type="disulfide bond" evidence="8">
    <location>
        <begin position="120"/>
        <end position="183"/>
    </location>
</feature>
<keyword evidence="6 8" id="KW-1015">Disulfide bond</keyword>
<evidence type="ECO:0000256" key="5">
    <source>
        <dbReference type="ARBA" id="ARBA00023008"/>
    </source>
</evidence>
<accession>A0AA41UWM5</accession>
<feature type="cross-link" description="2'-(S-cysteinyl)-histidine (Cys-His)" evidence="9">
    <location>
        <begin position="186"/>
        <end position="205"/>
    </location>
</feature>
<dbReference type="Pfam" id="PF00264">
    <property type="entry name" value="Tyrosinase"/>
    <property type="match status" value="1"/>
</dbReference>
<dbReference type="PANTHER" id="PTHR11474">
    <property type="entry name" value="TYROSINASE FAMILY MEMBER"/>
    <property type="match status" value="1"/>
</dbReference>